<keyword evidence="2 3" id="KW-0175">Coiled coil</keyword>
<accession>A0AAV3A7U7</accession>
<evidence type="ECO:0000256" key="2">
    <source>
        <dbReference type="ARBA" id="ARBA00023054"/>
    </source>
</evidence>
<name>A0AAV3A7U7_PYXAD</name>
<evidence type="ECO:0000256" key="3">
    <source>
        <dbReference type="SAM" id="Coils"/>
    </source>
</evidence>
<dbReference type="GO" id="GO:0005882">
    <property type="term" value="C:intermediate filament"/>
    <property type="evidence" value="ECO:0007669"/>
    <property type="project" value="UniProtKB-KW"/>
</dbReference>
<dbReference type="PROSITE" id="PS51842">
    <property type="entry name" value="IF_ROD_2"/>
    <property type="match status" value="1"/>
</dbReference>
<feature type="coiled-coil region" evidence="3">
    <location>
        <begin position="192"/>
        <end position="272"/>
    </location>
</feature>
<comment type="caution">
    <text evidence="5">The sequence shown here is derived from an EMBL/GenBank/DDBJ whole genome shotgun (WGS) entry which is preliminary data.</text>
</comment>
<dbReference type="EMBL" id="DYDO01000007">
    <property type="protein sequence ID" value="DBA21693.1"/>
    <property type="molecule type" value="Genomic_DNA"/>
</dbReference>
<evidence type="ECO:0000313" key="6">
    <source>
        <dbReference type="Proteomes" id="UP001181693"/>
    </source>
</evidence>
<proteinExistence type="predicted"/>
<feature type="coiled-coil region" evidence="3">
    <location>
        <begin position="92"/>
        <end position="151"/>
    </location>
</feature>
<dbReference type="SUPFAM" id="SSF64593">
    <property type="entry name" value="Intermediate filament protein, coiled coil region"/>
    <property type="match status" value="2"/>
</dbReference>
<sequence>MQNLNNRLASYLEKVASLEKSNRQLEIQIREKLAENSPVERDYTDQYNLINVLKKQIADTILENTRLLLAIDNTKLASDDFQEKLNTESALRQSVERDMNALRKAKETHEALNDSLRADLDSLQNELMTLKADHEQELNAVKETLARSKVEVDVDAAQGPDLQSILSEIRAQYEDIIRKNKEDADALFQAQYESMTLQLARDDEDVKRAQDELRERRTVLQGLQLELDNAGNQINALRRDLDETELRYKRELERLQGNIGVVEQDLAEVLRTVQNNKLEYEALWRIKETLEAEIAEYRRLLDGEPQ</sequence>
<organism evidence="5 6">
    <name type="scientific">Pyxicephalus adspersus</name>
    <name type="common">African bullfrog</name>
    <dbReference type="NCBI Taxonomy" id="30357"/>
    <lineage>
        <taxon>Eukaryota</taxon>
        <taxon>Metazoa</taxon>
        <taxon>Chordata</taxon>
        <taxon>Craniata</taxon>
        <taxon>Vertebrata</taxon>
        <taxon>Euteleostomi</taxon>
        <taxon>Amphibia</taxon>
        <taxon>Batrachia</taxon>
        <taxon>Anura</taxon>
        <taxon>Neobatrachia</taxon>
        <taxon>Ranoidea</taxon>
        <taxon>Pyxicephalidae</taxon>
        <taxon>Pyxicephalinae</taxon>
        <taxon>Pyxicephalus</taxon>
    </lineage>
</organism>
<gene>
    <name evidence="5" type="ORF">GDO54_018295</name>
</gene>
<dbReference type="AlphaFoldDB" id="A0AAV3A7U7"/>
<evidence type="ECO:0000259" key="4">
    <source>
        <dbReference type="PROSITE" id="PS51842"/>
    </source>
</evidence>
<dbReference type="SMART" id="SM01391">
    <property type="entry name" value="Filament"/>
    <property type="match status" value="1"/>
</dbReference>
<dbReference type="PANTHER" id="PTHR23239">
    <property type="entry name" value="INTERMEDIATE FILAMENT"/>
    <property type="match status" value="1"/>
</dbReference>
<protein>
    <recommendedName>
        <fullName evidence="4">IF rod domain-containing protein</fullName>
    </recommendedName>
</protein>
<keyword evidence="6" id="KW-1185">Reference proteome</keyword>
<dbReference type="PANTHER" id="PTHR23239:SF354">
    <property type="entry name" value="KERATIN, TYPE I CYTOSKELETAL 18"/>
    <property type="match status" value="1"/>
</dbReference>
<feature type="coiled-coil region" evidence="3">
    <location>
        <begin position="1"/>
        <end position="35"/>
    </location>
</feature>
<reference evidence="5" key="1">
    <citation type="thesis" date="2020" institute="ProQuest LLC" country="789 East Eisenhower Parkway, Ann Arbor, MI, USA">
        <title>Comparative Genomics and Chromosome Evolution.</title>
        <authorList>
            <person name="Mudd A.B."/>
        </authorList>
    </citation>
    <scope>NUCLEOTIDE SEQUENCE</scope>
    <source>
        <strain evidence="5">1538</strain>
        <tissue evidence="5">Blood</tissue>
    </source>
</reference>
<dbReference type="Gene3D" id="1.20.5.1160">
    <property type="entry name" value="Vasodilator-stimulated phosphoprotein"/>
    <property type="match status" value="1"/>
</dbReference>
<keyword evidence="1" id="KW-0403">Intermediate filament</keyword>
<feature type="domain" description="IF rod" evidence="4">
    <location>
        <begin position="1"/>
        <end position="306"/>
    </location>
</feature>
<dbReference type="GO" id="GO:0005198">
    <property type="term" value="F:structural molecule activity"/>
    <property type="evidence" value="ECO:0007669"/>
    <property type="project" value="InterPro"/>
</dbReference>
<evidence type="ECO:0000256" key="1">
    <source>
        <dbReference type="ARBA" id="ARBA00022754"/>
    </source>
</evidence>
<dbReference type="InterPro" id="IPR002957">
    <property type="entry name" value="Keratin_I"/>
</dbReference>
<dbReference type="InterPro" id="IPR039008">
    <property type="entry name" value="IF_rod_dom"/>
</dbReference>
<dbReference type="Pfam" id="PF00038">
    <property type="entry name" value="Filament"/>
    <property type="match status" value="1"/>
</dbReference>
<dbReference type="Gene3D" id="1.20.5.170">
    <property type="match status" value="1"/>
</dbReference>
<dbReference type="PRINTS" id="PR01248">
    <property type="entry name" value="TYPE1KERATIN"/>
</dbReference>
<dbReference type="Gene3D" id="1.20.5.500">
    <property type="entry name" value="Single helix bin"/>
    <property type="match status" value="1"/>
</dbReference>
<dbReference type="Proteomes" id="UP001181693">
    <property type="component" value="Unassembled WGS sequence"/>
</dbReference>
<evidence type="ECO:0000313" key="5">
    <source>
        <dbReference type="EMBL" id="DBA21693.1"/>
    </source>
</evidence>